<gene>
    <name evidence="2" type="ORF">DdX_16968</name>
</gene>
<dbReference type="Gene3D" id="1.20.1070.10">
    <property type="entry name" value="Rhodopsin 7-helix transmembrane proteins"/>
    <property type="match status" value="1"/>
</dbReference>
<keyword evidence="3" id="KW-1185">Reference proteome</keyword>
<protein>
    <submittedName>
        <fullName evidence="2">Serpentine type 7TM GPCR chemoreceptor srd domain-containing protein</fullName>
    </submittedName>
</protein>
<keyword evidence="1" id="KW-0472">Membrane</keyword>
<keyword evidence="1" id="KW-1133">Transmembrane helix</keyword>
<dbReference type="InterPro" id="IPR019421">
    <property type="entry name" value="7TM_GPCR_serpentine_rcpt_Srd"/>
</dbReference>
<feature type="transmembrane region" description="Helical" evidence="1">
    <location>
        <begin position="78"/>
        <end position="100"/>
    </location>
</feature>
<accession>A0AAD4MSA7</accession>
<evidence type="ECO:0000313" key="3">
    <source>
        <dbReference type="Proteomes" id="UP001201812"/>
    </source>
</evidence>
<sequence length="422" mass="47811">MSSGRGLNASGHVRQPQTDGHWLLSKNAAYMDTIHHVSDTIINTLSVSLNGILLYLVLNHSSFHVPEYLLAVASINDIVLGLAVLYGQPAILFADGYYAFVPNGFFANKSWFADYLSAILLCILIHVNVVCLVVQFIYRYRFMSQHSSPHADKFAVGKLVVIPIFYTCGHAIITMWMAYQPKEFAQVVRHVMELNQWPIREDQKFYAAGARITDLKTILYTAYYTVTTTGGYAIILWCEYKIIKELRYFGENMRESTRQLHVEVHRALIALAVAPLFVLLLPIVYFLVMIFLQATPGPISAFMTTVVTLITLANPITTICIVRPYRRAFLRMIGFGNKIGASVLSENARGQDLVQVWSGRLELRSDFNALDAKFLSVLEQQDDQWTQFGKFVGASLSQKSDKKKQRELCMKIHQLLNEYDSD</sequence>
<name>A0AAD4MSA7_9BILA</name>
<dbReference type="Pfam" id="PF10317">
    <property type="entry name" value="7TM_GPCR_Srd"/>
    <property type="match status" value="1"/>
</dbReference>
<feature type="transmembrane region" description="Helical" evidence="1">
    <location>
        <begin position="159"/>
        <end position="179"/>
    </location>
</feature>
<evidence type="ECO:0000313" key="2">
    <source>
        <dbReference type="EMBL" id="KAI1700029.1"/>
    </source>
</evidence>
<feature type="transmembrane region" description="Helical" evidence="1">
    <location>
        <begin position="115"/>
        <end position="138"/>
    </location>
</feature>
<evidence type="ECO:0000256" key="1">
    <source>
        <dbReference type="SAM" id="Phobius"/>
    </source>
</evidence>
<dbReference type="EMBL" id="JAKKPZ010000159">
    <property type="protein sequence ID" value="KAI1700029.1"/>
    <property type="molecule type" value="Genomic_DNA"/>
</dbReference>
<dbReference type="Proteomes" id="UP001201812">
    <property type="component" value="Unassembled WGS sequence"/>
</dbReference>
<comment type="caution">
    <text evidence="2">The sequence shown here is derived from an EMBL/GenBank/DDBJ whole genome shotgun (WGS) entry which is preliminary data.</text>
</comment>
<feature type="transmembrane region" description="Helical" evidence="1">
    <location>
        <begin position="40"/>
        <end position="58"/>
    </location>
</feature>
<dbReference type="SUPFAM" id="SSF81321">
    <property type="entry name" value="Family A G protein-coupled receptor-like"/>
    <property type="match status" value="1"/>
</dbReference>
<feature type="transmembrane region" description="Helical" evidence="1">
    <location>
        <begin position="264"/>
        <end position="292"/>
    </location>
</feature>
<proteinExistence type="predicted"/>
<keyword evidence="1" id="KW-0812">Transmembrane</keyword>
<dbReference type="AlphaFoldDB" id="A0AAD4MSA7"/>
<organism evidence="2 3">
    <name type="scientific">Ditylenchus destructor</name>
    <dbReference type="NCBI Taxonomy" id="166010"/>
    <lineage>
        <taxon>Eukaryota</taxon>
        <taxon>Metazoa</taxon>
        <taxon>Ecdysozoa</taxon>
        <taxon>Nematoda</taxon>
        <taxon>Chromadorea</taxon>
        <taxon>Rhabditida</taxon>
        <taxon>Tylenchina</taxon>
        <taxon>Tylenchomorpha</taxon>
        <taxon>Sphaerularioidea</taxon>
        <taxon>Anguinidae</taxon>
        <taxon>Anguininae</taxon>
        <taxon>Ditylenchus</taxon>
    </lineage>
</organism>
<reference evidence="2" key="1">
    <citation type="submission" date="2022-01" db="EMBL/GenBank/DDBJ databases">
        <title>Genome Sequence Resource for Two Populations of Ditylenchus destructor, the Migratory Endoparasitic Phytonematode.</title>
        <authorList>
            <person name="Zhang H."/>
            <person name="Lin R."/>
            <person name="Xie B."/>
        </authorList>
    </citation>
    <scope>NUCLEOTIDE SEQUENCE</scope>
    <source>
        <strain evidence="2">BazhouSP</strain>
    </source>
</reference>
<feature type="transmembrane region" description="Helical" evidence="1">
    <location>
        <begin position="298"/>
        <end position="322"/>
    </location>
</feature>
<dbReference type="PANTHER" id="PTHR22943">
    <property type="entry name" value="7-TRANSMEMBRANE DOMAIN RECEPTOR C.ELEGANS"/>
    <property type="match status" value="1"/>
</dbReference>
<dbReference type="PANTHER" id="PTHR22943:SF248">
    <property type="entry name" value="SEVEN TM RECEPTOR"/>
    <property type="match status" value="1"/>
</dbReference>
<feature type="transmembrane region" description="Helical" evidence="1">
    <location>
        <begin position="222"/>
        <end position="243"/>
    </location>
</feature>